<evidence type="ECO:0000313" key="2">
    <source>
        <dbReference type="Proteomes" id="UP001221757"/>
    </source>
</evidence>
<reference evidence="1" key="1">
    <citation type="submission" date="2023-03" db="EMBL/GenBank/DDBJ databases">
        <title>Massive genome expansion in bonnet fungi (Mycena s.s.) driven by repeated elements and novel gene families across ecological guilds.</title>
        <authorList>
            <consortium name="Lawrence Berkeley National Laboratory"/>
            <person name="Harder C.B."/>
            <person name="Miyauchi S."/>
            <person name="Viragh M."/>
            <person name="Kuo A."/>
            <person name="Thoen E."/>
            <person name="Andreopoulos B."/>
            <person name="Lu D."/>
            <person name="Skrede I."/>
            <person name="Drula E."/>
            <person name="Henrissat B."/>
            <person name="Morin E."/>
            <person name="Kohler A."/>
            <person name="Barry K."/>
            <person name="LaButti K."/>
            <person name="Morin E."/>
            <person name="Salamov A."/>
            <person name="Lipzen A."/>
            <person name="Mereny Z."/>
            <person name="Hegedus B."/>
            <person name="Baldrian P."/>
            <person name="Stursova M."/>
            <person name="Weitz H."/>
            <person name="Taylor A."/>
            <person name="Grigoriev I.V."/>
            <person name="Nagy L.G."/>
            <person name="Martin F."/>
            <person name="Kauserud H."/>
        </authorList>
    </citation>
    <scope>NUCLEOTIDE SEQUENCE</scope>
    <source>
        <strain evidence="1">CBHHK067</strain>
    </source>
</reference>
<gene>
    <name evidence="1" type="ORF">B0H17DRAFT_1131261</name>
</gene>
<evidence type="ECO:0000313" key="1">
    <source>
        <dbReference type="EMBL" id="KAJ7695630.1"/>
    </source>
</evidence>
<dbReference type="EMBL" id="JARKIE010000037">
    <property type="protein sequence ID" value="KAJ7695630.1"/>
    <property type="molecule type" value="Genomic_DNA"/>
</dbReference>
<comment type="caution">
    <text evidence="1">The sequence shown here is derived from an EMBL/GenBank/DDBJ whole genome shotgun (WGS) entry which is preliminary data.</text>
</comment>
<sequence length="293" mass="32432">MYPNPNSGHFGVKVCRIGFVYHRGRMPAEWEGTHGKWLDYCESSCGGNDLSGAHRGTRQGSEDADLPICGWRVCSGGEAVGRPKLTWLSSSKWSKCGRSLSLVGIHGFRWDTTAVQWWKHAAAEASRCWKSTVKNRGLQLWCPPQGNNGSKPLLKLVAGRNPWLELGCPPQGNDRNGVRDVARLATRVFTQWKPGSMVLRGERRWGVEYMGGGGGISLYSARIVFLLYLWLAQPPGPGTMRSLTSVGKSSDLCWKEQATVSMFQARPKWRQNIPQCVGGLGSEARSLESLIVW</sequence>
<proteinExistence type="predicted"/>
<protein>
    <submittedName>
        <fullName evidence="1">Uncharacterized protein</fullName>
    </submittedName>
</protein>
<name>A0AAD7DQZ0_MYCRO</name>
<keyword evidence="2" id="KW-1185">Reference proteome</keyword>
<organism evidence="1 2">
    <name type="scientific">Mycena rosella</name>
    <name type="common">Pink bonnet</name>
    <name type="synonym">Agaricus rosellus</name>
    <dbReference type="NCBI Taxonomy" id="1033263"/>
    <lineage>
        <taxon>Eukaryota</taxon>
        <taxon>Fungi</taxon>
        <taxon>Dikarya</taxon>
        <taxon>Basidiomycota</taxon>
        <taxon>Agaricomycotina</taxon>
        <taxon>Agaricomycetes</taxon>
        <taxon>Agaricomycetidae</taxon>
        <taxon>Agaricales</taxon>
        <taxon>Marasmiineae</taxon>
        <taxon>Mycenaceae</taxon>
        <taxon>Mycena</taxon>
    </lineage>
</organism>
<dbReference type="AlphaFoldDB" id="A0AAD7DQZ0"/>
<accession>A0AAD7DQZ0</accession>
<dbReference type="Proteomes" id="UP001221757">
    <property type="component" value="Unassembled WGS sequence"/>
</dbReference>